<keyword evidence="3" id="KW-1185">Reference proteome</keyword>
<dbReference type="Proteomes" id="UP000292082">
    <property type="component" value="Unassembled WGS sequence"/>
</dbReference>
<protein>
    <submittedName>
        <fullName evidence="2">Uncharacterized protein</fullName>
    </submittedName>
</protein>
<evidence type="ECO:0000313" key="2">
    <source>
        <dbReference type="EMBL" id="TBU50971.1"/>
    </source>
</evidence>
<evidence type="ECO:0000256" key="1">
    <source>
        <dbReference type="SAM" id="Phobius"/>
    </source>
</evidence>
<name>A0A4Q9PDE3_9APHY</name>
<feature type="transmembrane region" description="Helical" evidence="1">
    <location>
        <begin position="46"/>
        <end position="66"/>
    </location>
</feature>
<proteinExistence type="predicted"/>
<evidence type="ECO:0000313" key="3">
    <source>
        <dbReference type="Proteomes" id="UP000292082"/>
    </source>
</evidence>
<keyword evidence="1" id="KW-1133">Transmembrane helix</keyword>
<dbReference type="EMBL" id="ML145510">
    <property type="protein sequence ID" value="TBU50971.1"/>
    <property type="molecule type" value="Genomic_DNA"/>
</dbReference>
<reference evidence="2 3" key="1">
    <citation type="submission" date="2019-01" db="EMBL/GenBank/DDBJ databases">
        <title>Draft genome sequences of three monokaryotic isolates of the white-rot basidiomycete fungus Dichomitus squalens.</title>
        <authorList>
            <consortium name="DOE Joint Genome Institute"/>
            <person name="Lopez S.C."/>
            <person name="Andreopoulos B."/>
            <person name="Pangilinan J."/>
            <person name="Lipzen A."/>
            <person name="Riley R."/>
            <person name="Ahrendt S."/>
            <person name="Ng V."/>
            <person name="Barry K."/>
            <person name="Daum C."/>
            <person name="Grigoriev I.V."/>
            <person name="Hilden K.S."/>
            <person name="Makela M.R."/>
            <person name="de Vries R.P."/>
        </authorList>
    </citation>
    <scope>NUCLEOTIDE SEQUENCE [LARGE SCALE GENOMIC DNA]</scope>
    <source>
        <strain evidence="2 3">CBS 464.89</strain>
    </source>
</reference>
<sequence length="79" mass="8464">MIPEGELSSGLSAATTSMTCIYQVSTLLACDPTLLPVVGSVLLLSALYYAYLPYLSWVCIPGTVAWSRRVVMMSCSVLV</sequence>
<accession>A0A4Q9PDE3</accession>
<gene>
    <name evidence="2" type="ORF">BD310DRAFT_942857</name>
</gene>
<keyword evidence="1" id="KW-0812">Transmembrane</keyword>
<dbReference type="AlphaFoldDB" id="A0A4Q9PDE3"/>
<organism evidence="2 3">
    <name type="scientific">Dichomitus squalens</name>
    <dbReference type="NCBI Taxonomy" id="114155"/>
    <lineage>
        <taxon>Eukaryota</taxon>
        <taxon>Fungi</taxon>
        <taxon>Dikarya</taxon>
        <taxon>Basidiomycota</taxon>
        <taxon>Agaricomycotina</taxon>
        <taxon>Agaricomycetes</taxon>
        <taxon>Polyporales</taxon>
        <taxon>Polyporaceae</taxon>
        <taxon>Dichomitus</taxon>
    </lineage>
</organism>
<keyword evidence="1" id="KW-0472">Membrane</keyword>